<reference evidence="2" key="1">
    <citation type="journal article" date="2023" name="G3 (Bethesda)">
        <title>A reference genome for the long-term kleptoplast-retaining sea slug Elysia crispata morphotype clarki.</title>
        <authorList>
            <person name="Eastman K.E."/>
            <person name="Pendleton A.L."/>
            <person name="Shaikh M.A."/>
            <person name="Suttiyut T."/>
            <person name="Ogas R."/>
            <person name="Tomko P."/>
            <person name="Gavelis G."/>
            <person name="Widhalm J.R."/>
            <person name="Wisecaver J.H."/>
        </authorList>
    </citation>
    <scope>NUCLEOTIDE SEQUENCE</scope>
    <source>
        <strain evidence="2">ECLA1</strain>
    </source>
</reference>
<evidence type="ECO:0000313" key="3">
    <source>
        <dbReference type="Proteomes" id="UP001283361"/>
    </source>
</evidence>
<comment type="caution">
    <text evidence="2">The sequence shown here is derived from an EMBL/GenBank/DDBJ whole genome shotgun (WGS) entry which is preliminary data.</text>
</comment>
<organism evidence="2 3">
    <name type="scientific">Elysia crispata</name>
    <name type="common">lettuce slug</name>
    <dbReference type="NCBI Taxonomy" id="231223"/>
    <lineage>
        <taxon>Eukaryota</taxon>
        <taxon>Metazoa</taxon>
        <taxon>Spiralia</taxon>
        <taxon>Lophotrochozoa</taxon>
        <taxon>Mollusca</taxon>
        <taxon>Gastropoda</taxon>
        <taxon>Heterobranchia</taxon>
        <taxon>Euthyneura</taxon>
        <taxon>Panpulmonata</taxon>
        <taxon>Sacoglossa</taxon>
        <taxon>Placobranchoidea</taxon>
        <taxon>Plakobranchidae</taxon>
        <taxon>Elysia</taxon>
    </lineage>
</organism>
<dbReference type="Proteomes" id="UP001283361">
    <property type="component" value="Unassembled WGS sequence"/>
</dbReference>
<proteinExistence type="predicted"/>
<dbReference type="AlphaFoldDB" id="A0AAE1E653"/>
<feature type="region of interest" description="Disordered" evidence="1">
    <location>
        <begin position="1"/>
        <end position="51"/>
    </location>
</feature>
<dbReference type="EMBL" id="JAWDGP010001059">
    <property type="protein sequence ID" value="KAK3795422.1"/>
    <property type="molecule type" value="Genomic_DNA"/>
</dbReference>
<evidence type="ECO:0000256" key="1">
    <source>
        <dbReference type="SAM" id="MobiDB-lite"/>
    </source>
</evidence>
<accession>A0AAE1E653</accession>
<feature type="compositionally biased region" description="Basic and acidic residues" evidence="1">
    <location>
        <begin position="13"/>
        <end position="44"/>
    </location>
</feature>
<evidence type="ECO:0000313" key="2">
    <source>
        <dbReference type="EMBL" id="KAK3795422.1"/>
    </source>
</evidence>
<name>A0AAE1E653_9GAST</name>
<sequence>MTQCRDMTTVRKMSQDKVFEETKRERSKKNQADSKSSQETEKKLEKRRKAAEIQLHPVRTTARGVCKSSRRFVQKFLGNLDICGINSVFIIQLIV</sequence>
<gene>
    <name evidence="2" type="ORF">RRG08_059107</name>
</gene>
<protein>
    <submittedName>
        <fullName evidence="2">Uncharacterized protein</fullName>
    </submittedName>
</protein>
<keyword evidence="3" id="KW-1185">Reference proteome</keyword>